<evidence type="ECO:0000313" key="10">
    <source>
        <dbReference type="EMBL" id="KAG8465710.1"/>
    </source>
</evidence>
<comment type="subcellular location">
    <subcellularLocation>
        <location evidence="1">Plastid</location>
        <location evidence="1">Chloroplast</location>
    </subcellularLocation>
</comment>
<dbReference type="PROSITE" id="PS51296">
    <property type="entry name" value="RIESKE"/>
    <property type="match status" value="1"/>
</dbReference>
<keyword evidence="8" id="KW-0411">Iron-sulfur</keyword>
<dbReference type="InterPro" id="IPR017941">
    <property type="entry name" value="Rieske_2Fe-2S"/>
</dbReference>
<dbReference type="GO" id="GO:0046872">
    <property type="term" value="F:metal ion binding"/>
    <property type="evidence" value="ECO:0007669"/>
    <property type="project" value="UniProtKB-KW"/>
</dbReference>
<dbReference type="GO" id="GO:0009507">
    <property type="term" value="C:chloroplast"/>
    <property type="evidence" value="ECO:0007669"/>
    <property type="project" value="UniProtKB-SubCell"/>
</dbReference>
<dbReference type="PANTHER" id="PTHR21266:SF29">
    <property type="entry name" value="PROTEIN TIC 55, CHLOROPLASTIC"/>
    <property type="match status" value="1"/>
</dbReference>
<reference evidence="10" key="1">
    <citation type="submission" date="2021-05" db="EMBL/GenBank/DDBJ databases">
        <title>The genome of the haptophyte Pavlova lutheri (Diacronema luteri, Pavlovales) - a model for lipid biosynthesis in eukaryotic algae.</title>
        <authorList>
            <person name="Hulatt C.J."/>
            <person name="Posewitz M.C."/>
        </authorList>
    </citation>
    <scope>NUCLEOTIDE SEQUENCE</scope>
    <source>
        <strain evidence="10">NIVA-4/92</strain>
    </source>
</reference>
<dbReference type="InterPro" id="IPR036922">
    <property type="entry name" value="Rieske_2Fe-2S_sf"/>
</dbReference>
<keyword evidence="2" id="KW-0150">Chloroplast</keyword>
<keyword evidence="3" id="KW-0934">Plastid</keyword>
<evidence type="ECO:0000256" key="7">
    <source>
        <dbReference type="ARBA" id="ARBA00023004"/>
    </source>
</evidence>
<comment type="caution">
    <text evidence="10">The sequence shown here is derived from an EMBL/GenBank/DDBJ whole genome shotgun (WGS) entry which is preliminary data.</text>
</comment>
<evidence type="ECO:0000256" key="1">
    <source>
        <dbReference type="ARBA" id="ARBA00004229"/>
    </source>
</evidence>
<dbReference type="GO" id="GO:0010277">
    <property type="term" value="F:chlorophyllide a oxygenase activity"/>
    <property type="evidence" value="ECO:0007669"/>
    <property type="project" value="InterPro"/>
</dbReference>
<dbReference type="Gene3D" id="3.90.380.10">
    <property type="entry name" value="Naphthalene 1,2-dioxygenase Alpha Subunit, Chain A, domain 1"/>
    <property type="match status" value="1"/>
</dbReference>
<proteinExistence type="predicted"/>
<dbReference type="Pfam" id="PF00355">
    <property type="entry name" value="Rieske"/>
    <property type="match status" value="1"/>
</dbReference>
<dbReference type="Gene3D" id="2.102.10.10">
    <property type="entry name" value="Rieske [2Fe-2S] iron-sulphur domain"/>
    <property type="match status" value="1"/>
</dbReference>
<keyword evidence="7" id="KW-0408">Iron</keyword>
<feature type="domain" description="Rieske" evidence="9">
    <location>
        <begin position="71"/>
        <end position="178"/>
    </location>
</feature>
<keyword evidence="11" id="KW-1185">Reference proteome</keyword>
<dbReference type="AlphaFoldDB" id="A0A8J6CDC8"/>
<keyword evidence="5" id="KW-0479">Metal-binding</keyword>
<dbReference type="PANTHER" id="PTHR21266">
    <property type="entry name" value="IRON-SULFUR DOMAIN CONTAINING PROTEIN"/>
    <property type="match status" value="1"/>
</dbReference>
<gene>
    <name evidence="10" type="ORF">KFE25_003017</name>
</gene>
<dbReference type="SUPFAM" id="SSF50022">
    <property type="entry name" value="ISP domain"/>
    <property type="match status" value="1"/>
</dbReference>
<dbReference type="SUPFAM" id="SSF55961">
    <property type="entry name" value="Bet v1-like"/>
    <property type="match status" value="1"/>
</dbReference>
<dbReference type="GO" id="GO:0051537">
    <property type="term" value="F:2 iron, 2 sulfur cluster binding"/>
    <property type="evidence" value="ECO:0007669"/>
    <property type="project" value="UniProtKB-KW"/>
</dbReference>
<dbReference type="OMA" id="VWIWMSH"/>
<protein>
    <recommendedName>
        <fullName evidence="9">Rieske domain-containing protein</fullName>
    </recommendedName>
</protein>
<evidence type="ECO:0000256" key="3">
    <source>
        <dbReference type="ARBA" id="ARBA00022640"/>
    </source>
</evidence>
<dbReference type="Proteomes" id="UP000751190">
    <property type="component" value="Unassembled WGS sequence"/>
</dbReference>
<evidence type="ECO:0000256" key="4">
    <source>
        <dbReference type="ARBA" id="ARBA00022714"/>
    </source>
</evidence>
<name>A0A8J6CDC8_DIALT</name>
<organism evidence="10 11">
    <name type="scientific">Diacronema lutheri</name>
    <name type="common">Unicellular marine alga</name>
    <name type="synonym">Monochrysis lutheri</name>
    <dbReference type="NCBI Taxonomy" id="2081491"/>
    <lineage>
        <taxon>Eukaryota</taxon>
        <taxon>Haptista</taxon>
        <taxon>Haptophyta</taxon>
        <taxon>Pavlovophyceae</taxon>
        <taxon>Pavlovales</taxon>
        <taxon>Pavlovaceae</taxon>
        <taxon>Diacronema</taxon>
    </lineage>
</organism>
<evidence type="ECO:0000256" key="5">
    <source>
        <dbReference type="ARBA" id="ARBA00022723"/>
    </source>
</evidence>
<keyword evidence="6" id="KW-0809">Transit peptide</keyword>
<accession>A0A8J6CDC8</accession>
<evidence type="ECO:0000256" key="6">
    <source>
        <dbReference type="ARBA" id="ARBA00022946"/>
    </source>
</evidence>
<dbReference type="InterPro" id="IPR013626">
    <property type="entry name" value="PaO"/>
</dbReference>
<evidence type="ECO:0000256" key="8">
    <source>
        <dbReference type="ARBA" id="ARBA00023014"/>
    </source>
</evidence>
<evidence type="ECO:0000313" key="11">
    <source>
        <dbReference type="Proteomes" id="UP000751190"/>
    </source>
</evidence>
<dbReference type="EMBL" id="JAGTXO010000010">
    <property type="protein sequence ID" value="KAG8465710.1"/>
    <property type="molecule type" value="Genomic_DNA"/>
</dbReference>
<sequence>MGGVAAMSVAMLAAVQSLRPGQGASPLLRAPGAWAVRARRPPVRAADAAVGAATPAAAGAAPAEYDWRAQWYAVCFEENLPEGAEPLAFAAFGYGLALWRDGSGTLRAVADRCPHRLAKLSEGRVRNGALECLYHGWAFEGGSGKCVSIPQLEEGAAIPSRACVAPYAVTVREGIVFVWLTPGETDLASLPPPPASEDDLDADKSFSVYSFQIDVPYEASFLVENLLDPAHIPVSHDRTPGGGKRENAQPLEMEVYDGSVDRTGFRGRYRNTRASSGGATRAPPGWIDVRFAAPGVIYQRNAGGPIRFGAALHCMPLGASRSRLLFRTYFKGLPRAARLLLALKPLWLRHLNSCKILEQDAGLIASQEDALAASAHGASTGSQYLPLRSADVFVVAHRKWLDLVGASGAGGMPWAVGWDAPAADALHAASPLAARATLAPSLAPAHRAIAEDRYSRHVRHCRATRDALARVRALKRALFALGGAAALAAAALNPAGGSLRAAVGAALALGCALGLRRLERLFFRPFERREQLRLRERPY</sequence>
<dbReference type="OrthoDB" id="426882at2759"/>
<keyword evidence="4" id="KW-0001">2Fe-2S</keyword>
<evidence type="ECO:0000259" key="9">
    <source>
        <dbReference type="PROSITE" id="PS51296"/>
    </source>
</evidence>
<evidence type="ECO:0000256" key="2">
    <source>
        <dbReference type="ARBA" id="ARBA00022528"/>
    </source>
</evidence>
<dbReference type="InterPro" id="IPR050584">
    <property type="entry name" value="Cholesterol_7-desaturase"/>
</dbReference>
<dbReference type="Pfam" id="PF08417">
    <property type="entry name" value="PaO"/>
    <property type="match status" value="1"/>
</dbReference>